<keyword evidence="5 11" id="KW-0297">G-protein coupled receptor</keyword>
<evidence type="ECO:0000256" key="2">
    <source>
        <dbReference type="ARBA" id="ARBA00022475"/>
    </source>
</evidence>
<evidence type="ECO:0000256" key="1">
    <source>
        <dbReference type="ARBA" id="ARBA00004651"/>
    </source>
</evidence>
<evidence type="ECO:0000259" key="13">
    <source>
        <dbReference type="PROSITE" id="PS50262"/>
    </source>
</evidence>
<sequence length="368" mass="40683">MFISGHDQKVRRVCFSVPSRAAMVNTTNNLAAGLTDGLPTEEFVFSSAAKIALTVVISVVAAMGLFGNAMVVFIVIRYKDMHTVINYSFANLALTDLTLLLLDAVPTAADTAGINLSALLGCKVPIYLQYVSAEVTSLTLAFLSYDRYRLIVYPLKTLKRRSPLALLSILLGIWLVSFVVQIPAVVVTGLTEEGKCYEFNAPWGVEYFFSYALVSLFIIPTGIIVFCYVRMGRKLLEAGPIGSRKETRRRRSVKIVLAVTILYALSWVPCHTVHLWMAFNPEITAESPLYVELHTAVNVLIFVNSSVNPYVYALIGPSYRHHIRSMVICSCRNASSQQNVNTVSSQKGKFCRYQIPGSSTDPENSSRL</sequence>
<reference evidence="15" key="1">
    <citation type="submission" date="2025-08" db="UniProtKB">
        <authorList>
            <consortium name="RefSeq"/>
        </authorList>
    </citation>
    <scope>IDENTIFICATION</scope>
</reference>
<evidence type="ECO:0000256" key="10">
    <source>
        <dbReference type="ARBA" id="ARBA00023224"/>
    </source>
</evidence>
<keyword evidence="2" id="KW-1003">Cell membrane</keyword>
<feature type="transmembrane region" description="Helical" evidence="12">
    <location>
        <begin position="88"/>
        <end position="106"/>
    </location>
</feature>
<organism evidence="14 15">
    <name type="scientific">Acanthaster planci</name>
    <name type="common">Crown-of-thorns starfish</name>
    <dbReference type="NCBI Taxonomy" id="133434"/>
    <lineage>
        <taxon>Eukaryota</taxon>
        <taxon>Metazoa</taxon>
        <taxon>Echinodermata</taxon>
        <taxon>Eleutherozoa</taxon>
        <taxon>Asterozoa</taxon>
        <taxon>Asteroidea</taxon>
        <taxon>Valvatacea</taxon>
        <taxon>Valvatida</taxon>
        <taxon>Acanthasteridae</taxon>
        <taxon>Acanthaster</taxon>
    </lineage>
</organism>
<dbReference type="PANTHER" id="PTHR45695:SF23">
    <property type="entry name" value="GALANIN-LIKE G-PROTEIN COUPLED RECEPTOR NPR-9"/>
    <property type="match status" value="1"/>
</dbReference>
<dbReference type="GeneID" id="110983254"/>
<dbReference type="OrthoDB" id="5981855at2759"/>
<evidence type="ECO:0000313" key="14">
    <source>
        <dbReference type="Proteomes" id="UP000694845"/>
    </source>
</evidence>
<keyword evidence="9" id="KW-0325">Glycoprotein</keyword>
<protein>
    <submittedName>
        <fullName evidence="15">G-protein coupled receptor 54-like isoform X1</fullName>
    </submittedName>
</protein>
<feature type="transmembrane region" description="Helical" evidence="12">
    <location>
        <begin position="296"/>
        <end position="315"/>
    </location>
</feature>
<keyword evidence="10 11" id="KW-0807">Transducer</keyword>
<dbReference type="Gene3D" id="1.20.1070.10">
    <property type="entry name" value="Rhodopsin 7-helix transmembrane proteins"/>
    <property type="match status" value="1"/>
</dbReference>
<gene>
    <name evidence="15" type="primary">LOC110983254</name>
</gene>
<keyword evidence="8 11" id="KW-0675">Receptor</keyword>
<dbReference type="PROSITE" id="PS50262">
    <property type="entry name" value="G_PROTEIN_RECEP_F1_2"/>
    <property type="match status" value="1"/>
</dbReference>
<evidence type="ECO:0000256" key="7">
    <source>
        <dbReference type="ARBA" id="ARBA00023157"/>
    </source>
</evidence>
<feature type="domain" description="G-protein coupled receptors family 1 profile" evidence="13">
    <location>
        <begin position="67"/>
        <end position="312"/>
    </location>
</feature>
<dbReference type="KEGG" id="aplc:110983254"/>
<dbReference type="PANTHER" id="PTHR45695">
    <property type="entry name" value="LEUCOKININ RECEPTOR-RELATED"/>
    <property type="match status" value="1"/>
</dbReference>
<feature type="transmembrane region" description="Helical" evidence="12">
    <location>
        <begin position="207"/>
        <end position="231"/>
    </location>
</feature>
<keyword evidence="7" id="KW-1015">Disulfide bond</keyword>
<evidence type="ECO:0000256" key="11">
    <source>
        <dbReference type="RuleBase" id="RU000688"/>
    </source>
</evidence>
<dbReference type="GO" id="GO:0005886">
    <property type="term" value="C:plasma membrane"/>
    <property type="evidence" value="ECO:0007669"/>
    <property type="project" value="UniProtKB-SubCell"/>
</dbReference>
<keyword evidence="6 12" id="KW-0472">Membrane</keyword>
<dbReference type="GO" id="GO:0004930">
    <property type="term" value="F:G protein-coupled receptor activity"/>
    <property type="evidence" value="ECO:0007669"/>
    <property type="project" value="UniProtKB-KW"/>
</dbReference>
<dbReference type="RefSeq" id="XP_022098061.1">
    <property type="nucleotide sequence ID" value="XM_022242369.1"/>
</dbReference>
<feature type="transmembrane region" description="Helical" evidence="12">
    <location>
        <begin position="252"/>
        <end position="276"/>
    </location>
</feature>
<evidence type="ECO:0000256" key="8">
    <source>
        <dbReference type="ARBA" id="ARBA00023170"/>
    </source>
</evidence>
<evidence type="ECO:0000256" key="6">
    <source>
        <dbReference type="ARBA" id="ARBA00023136"/>
    </source>
</evidence>
<keyword evidence="4 12" id="KW-1133">Transmembrane helix</keyword>
<feature type="transmembrane region" description="Helical" evidence="12">
    <location>
        <begin position="126"/>
        <end position="143"/>
    </location>
</feature>
<dbReference type="PROSITE" id="PS00237">
    <property type="entry name" value="G_PROTEIN_RECEP_F1_1"/>
    <property type="match status" value="1"/>
</dbReference>
<evidence type="ECO:0000256" key="4">
    <source>
        <dbReference type="ARBA" id="ARBA00022989"/>
    </source>
</evidence>
<dbReference type="Proteomes" id="UP000694845">
    <property type="component" value="Unplaced"/>
</dbReference>
<dbReference type="InterPro" id="IPR017452">
    <property type="entry name" value="GPCR_Rhodpsn_7TM"/>
</dbReference>
<feature type="transmembrane region" description="Helical" evidence="12">
    <location>
        <begin position="51"/>
        <end position="76"/>
    </location>
</feature>
<dbReference type="Pfam" id="PF00001">
    <property type="entry name" value="7tm_1"/>
    <property type="match status" value="1"/>
</dbReference>
<keyword evidence="3 11" id="KW-0812">Transmembrane</keyword>
<comment type="subcellular location">
    <subcellularLocation>
        <location evidence="1">Cell membrane</location>
        <topology evidence="1">Multi-pass membrane protein</topology>
    </subcellularLocation>
</comment>
<evidence type="ECO:0000256" key="3">
    <source>
        <dbReference type="ARBA" id="ARBA00022692"/>
    </source>
</evidence>
<evidence type="ECO:0000256" key="5">
    <source>
        <dbReference type="ARBA" id="ARBA00023040"/>
    </source>
</evidence>
<evidence type="ECO:0000256" key="9">
    <source>
        <dbReference type="ARBA" id="ARBA00023180"/>
    </source>
</evidence>
<evidence type="ECO:0000256" key="12">
    <source>
        <dbReference type="SAM" id="Phobius"/>
    </source>
</evidence>
<keyword evidence="14" id="KW-1185">Reference proteome</keyword>
<dbReference type="PRINTS" id="PR00237">
    <property type="entry name" value="GPCRRHODOPSN"/>
</dbReference>
<dbReference type="AlphaFoldDB" id="A0A8B7Z3Y1"/>
<feature type="transmembrane region" description="Helical" evidence="12">
    <location>
        <begin position="164"/>
        <end position="187"/>
    </location>
</feature>
<evidence type="ECO:0000313" key="15">
    <source>
        <dbReference type="RefSeq" id="XP_022098061.1"/>
    </source>
</evidence>
<comment type="similarity">
    <text evidence="11">Belongs to the G-protein coupled receptor 1 family.</text>
</comment>
<dbReference type="InterPro" id="IPR000276">
    <property type="entry name" value="GPCR_Rhodpsn"/>
</dbReference>
<name>A0A8B7Z3Y1_ACAPL</name>
<accession>A0A8B7Z3Y1</accession>
<dbReference type="SUPFAM" id="SSF81321">
    <property type="entry name" value="Family A G protein-coupled receptor-like"/>
    <property type="match status" value="1"/>
</dbReference>
<proteinExistence type="inferred from homology"/>